<feature type="transmembrane region" description="Helical" evidence="1">
    <location>
        <begin position="12"/>
        <end position="32"/>
    </location>
</feature>
<keyword evidence="3" id="KW-1185">Reference proteome</keyword>
<reference evidence="2 3" key="1">
    <citation type="submission" date="2020-12" db="EMBL/GenBank/DDBJ databases">
        <title>Draft genome sequence of the commensal strain Corynebacterium tuberculostearicum MFP09/CIP 102622 isolated from human skin.</title>
        <authorList>
            <person name="Boukerb A.M."/>
            <person name="Janvier X."/>
            <person name="Feuilloley M.G.J."/>
            <person name="Groboillot A."/>
        </authorList>
    </citation>
    <scope>NUCLEOTIDE SEQUENCE [LARGE SCALE GENOMIC DNA]</scope>
    <source>
        <strain evidence="2 3">CIP 102622</strain>
    </source>
</reference>
<dbReference type="RefSeq" id="WP_200435829.1">
    <property type="nucleotide sequence ID" value="NZ_JAEHFL010000008.1"/>
</dbReference>
<sequence>MQTLKTFNLNATKALTVISIIVVLLWVLPYAVPSDPSTLGANPTGWGIFAVFMWGLYCAFAATEYRSLRGLGMRPRQWLTSMHATLWLAALIFGAVAWTAYYIALQSGAYANSSWAITPGTVEASLPFCYAATFGSFACGHLITGYVGALIGVVVSSANQSSLFVRLLLIAGIIIGLFLADGILITLVESFGAAEIGAPWPGMFFFAGLAALICTAAIHLLARRIQP</sequence>
<feature type="transmembrane region" description="Helical" evidence="1">
    <location>
        <begin position="167"/>
        <end position="188"/>
    </location>
</feature>
<evidence type="ECO:0000256" key="1">
    <source>
        <dbReference type="SAM" id="Phobius"/>
    </source>
</evidence>
<feature type="transmembrane region" description="Helical" evidence="1">
    <location>
        <begin position="84"/>
        <end position="104"/>
    </location>
</feature>
<protein>
    <submittedName>
        <fullName evidence="2">Transglycosylase</fullName>
    </submittedName>
</protein>
<keyword evidence="1" id="KW-1133">Transmembrane helix</keyword>
<feature type="transmembrane region" description="Helical" evidence="1">
    <location>
        <begin position="200"/>
        <end position="222"/>
    </location>
</feature>
<proteinExistence type="predicted"/>
<dbReference type="AlphaFoldDB" id="A0A8I1HYA0"/>
<organism evidence="2 3">
    <name type="scientific">Corynebacterium tuberculostearicum</name>
    <dbReference type="NCBI Taxonomy" id="38304"/>
    <lineage>
        <taxon>Bacteria</taxon>
        <taxon>Bacillati</taxon>
        <taxon>Actinomycetota</taxon>
        <taxon>Actinomycetes</taxon>
        <taxon>Mycobacteriales</taxon>
        <taxon>Corynebacteriaceae</taxon>
        <taxon>Corynebacterium</taxon>
    </lineage>
</organism>
<dbReference type="EMBL" id="JAEHFL010000008">
    <property type="protein sequence ID" value="MBK3428157.1"/>
    <property type="molecule type" value="Genomic_DNA"/>
</dbReference>
<accession>A0A8I1HYA0</accession>
<feature type="transmembrane region" description="Helical" evidence="1">
    <location>
        <begin position="124"/>
        <end position="155"/>
    </location>
</feature>
<comment type="caution">
    <text evidence="2">The sequence shown here is derived from an EMBL/GenBank/DDBJ whole genome shotgun (WGS) entry which is preliminary data.</text>
</comment>
<keyword evidence="1" id="KW-0472">Membrane</keyword>
<feature type="transmembrane region" description="Helical" evidence="1">
    <location>
        <begin position="44"/>
        <end position="63"/>
    </location>
</feature>
<dbReference type="Proteomes" id="UP000603369">
    <property type="component" value="Unassembled WGS sequence"/>
</dbReference>
<name>A0A8I1HYA0_9CORY</name>
<keyword evidence="1" id="KW-0812">Transmembrane</keyword>
<gene>
    <name evidence="2" type="ORF">JDP02_06475</name>
</gene>
<evidence type="ECO:0000313" key="2">
    <source>
        <dbReference type="EMBL" id="MBK3428157.1"/>
    </source>
</evidence>
<evidence type="ECO:0000313" key="3">
    <source>
        <dbReference type="Proteomes" id="UP000603369"/>
    </source>
</evidence>